<sequence>MCHLLLLSRRPRPGTSSEIIEGMQQSLPRSTPWPDARVGAGHRAVREVPGISNIGANVFGSVIVNSVAA</sequence>
<proteinExistence type="predicted"/>
<accession>A0A7E4VGM4</accession>
<reference evidence="1" key="1">
    <citation type="journal article" date="2013" name="Genetics">
        <title>The draft genome and transcriptome of Panagrellus redivivus are shaped by the harsh demands of a free-living lifestyle.</title>
        <authorList>
            <person name="Srinivasan J."/>
            <person name="Dillman A.R."/>
            <person name="Macchietto M.G."/>
            <person name="Heikkinen L."/>
            <person name="Lakso M."/>
            <person name="Fracchia K.M."/>
            <person name="Antoshechkin I."/>
            <person name="Mortazavi A."/>
            <person name="Wong G."/>
            <person name="Sternberg P.W."/>
        </authorList>
    </citation>
    <scope>NUCLEOTIDE SEQUENCE [LARGE SCALE GENOMIC DNA]</scope>
    <source>
        <strain evidence="1">MT8872</strain>
    </source>
</reference>
<evidence type="ECO:0000313" key="2">
    <source>
        <dbReference type="WBParaSite" id="Pan_g20277.t1"/>
    </source>
</evidence>
<dbReference type="AlphaFoldDB" id="A0A7E4VGM4"/>
<protein>
    <submittedName>
        <fullName evidence="2">Uncharacterized protein</fullName>
    </submittedName>
</protein>
<evidence type="ECO:0000313" key="1">
    <source>
        <dbReference type="Proteomes" id="UP000492821"/>
    </source>
</evidence>
<reference evidence="2" key="2">
    <citation type="submission" date="2020-10" db="UniProtKB">
        <authorList>
            <consortium name="WormBaseParasite"/>
        </authorList>
    </citation>
    <scope>IDENTIFICATION</scope>
</reference>
<dbReference type="Proteomes" id="UP000492821">
    <property type="component" value="Unassembled WGS sequence"/>
</dbReference>
<dbReference type="WBParaSite" id="Pan_g20277.t1">
    <property type="protein sequence ID" value="Pan_g20277.t1"/>
    <property type="gene ID" value="Pan_g20277"/>
</dbReference>
<name>A0A7E4VGM4_PANRE</name>
<keyword evidence="1" id="KW-1185">Reference proteome</keyword>
<organism evidence="1 2">
    <name type="scientific">Panagrellus redivivus</name>
    <name type="common">Microworm</name>
    <dbReference type="NCBI Taxonomy" id="6233"/>
    <lineage>
        <taxon>Eukaryota</taxon>
        <taxon>Metazoa</taxon>
        <taxon>Ecdysozoa</taxon>
        <taxon>Nematoda</taxon>
        <taxon>Chromadorea</taxon>
        <taxon>Rhabditida</taxon>
        <taxon>Tylenchina</taxon>
        <taxon>Panagrolaimomorpha</taxon>
        <taxon>Panagrolaimoidea</taxon>
        <taxon>Panagrolaimidae</taxon>
        <taxon>Panagrellus</taxon>
    </lineage>
</organism>